<dbReference type="GO" id="GO:0047372">
    <property type="term" value="F:monoacylglycerol lipase activity"/>
    <property type="evidence" value="ECO:0007669"/>
    <property type="project" value="TreeGrafter"/>
</dbReference>
<protein>
    <submittedName>
        <fullName evidence="2">Alpha/beta hydrolase fold family protein</fullName>
    </submittedName>
</protein>
<dbReference type="InterPro" id="IPR000073">
    <property type="entry name" value="AB_hydrolase_1"/>
</dbReference>
<dbReference type="InterPro" id="IPR022742">
    <property type="entry name" value="Hydrolase_4"/>
</dbReference>
<dbReference type="PRINTS" id="PR00111">
    <property type="entry name" value="ABHYDROLASE"/>
</dbReference>
<feature type="domain" description="Serine aminopeptidase S33" evidence="1">
    <location>
        <begin position="29"/>
        <end position="248"/>
    </location>
</feature>
<dbReference type="RefSeq" id="XP_016641848.1">
    <property type="nucleotide sequence ID" value="XM_016788557.1"/>
</dbReference>
<dbReference type="AlphaFoldDB" id="A0A084G3Y7"/>
<evidence type="ECO:0000259" key="1">
    <source>
        <dbReference type="Pfam" id="PF12146"/>
    </source>
</evidence>
<dbReference type="OMA" id="KGVGHWH"/>
<organism evidence="2 3">
    <name type="scientific">Pseudallescheria apiosperma</name>
    <name type="common">Scedosporium apiospermum</name>
    <dbReference type="NCBI Taxonomy" id="563466"/>
    <lineage>
        <taxon>Eukaryota</taxon>
        <taxon>Fungi</taxon>
        <taxon>Dikarya</taxon>
        <taxon>Ascomycota</taxon>
        <taxon>Pezizomycotina</taxon>
        <taxon>Sordariomycetes</taxon>
        <taxon>Hypocreomycetidae</taxon>
        <taxon>Microascales</taxon>
        <taxon>Microascaceae</taxon>
        <taxon>Scedosporium</taxon>
    </lineage>
</organism>
<dbReference type="GeneID" id="27725537"/>
<name>A0A084G3Y7_PSEDA</name>
<dbReference type="Gene3D" id="3.40.50.1820">
    <property type="entry name" value="alpha/beta hydrolase"/>
    <property type="match status" value="1"/>
</dbReference>
<dbReference type="PANTHER" id="PTHR43798">
    <property type="entry name" value="MONOACYLGLYCEROL LIPASE"/>
    <property type="match status" value="1"/>
</dbReference>
<accession>A0A084G3Y7</accession>
<dbReference type="Pfam" id="PF12146">
    <property type="entry name" value="Hydrolase_4"/>
    <property type="match status" value="1"/>
</dbReference>
<dbReference type="EMBL" id="JOWA01000103">
    <property type="protein sequence ID" value="KEZ42049.1"/>
    <property type="molecule type" value="Genomic_DNA"/>
</dbReference>
<dbReference type="InterPro" id="IPR029058">
    <property type="entry name" value="AB_hydrolase_fold"/>
</dbReference>
<gene>
    <name evidence="2" type="ORF">SAPIO_CDS6465</name>
</gene>
<keyword evidence="2" id="KW-0378">Hydrolase</keyword>
<dbReference type="GO" id="GO:0016020">
    <property type="term" value="C:membrane"/>
    <property type="evidence" value="ECO:0007669"/>
    <property type="project" value="TreeGrafter"/>
</dbReference>
<dbReference type="KEGG" id="sapo:SAPIO_CDS6465"/>
<dbReference type="PANTHER" id="PTHR43798:SF5">
    <property type="entry name" value="MONOACYLGLYCEROL LIPASE ABHD6"/>
    <property type="match status" value="1"/>
</dbReference>
<dbReference type="HOGENOM" id="CLU_020336_50_3_1"/>
<evidence type="ECO:0000313" key="3">
    <source>
        <dbReference type="Proteomes" id="UP000028545"/>
    </source>
</evidence>
<dbReference type="GO" id="GO:0046464">
    <property type="term" value="P:acylglycerol catabolic process"/>
    <property type="evidence" value="ECO:0007669"/>
    <property type="project" value="TreeGrafter"/>
</dbReference>
<proteinExistence type="predicted"/>
<dbReference type="InterPro" id="IPR050266">
    <property type="entry name" value="AB_hydrolase_sf"/>
</dbReference>
<comment type="caution">
    <text evidence="2">The sequence shown here is derived from an EMBL/GenBank/DDBJ whole genome shotgun (WGS) entry which is preliminary data.</text>
</comment>
<dbReference type="Proteomes" id="UP000028545">
    <property type="component" value="Unassembled WGS sequence"/>
</dbReference>
<evidence type="ECO:0000313" key="2">
    <source>
        <dbReference type="EMBL" id="KEZ42049.1"/>
    </source>
</evidence>
<dbReference type="OrthoDB" id="2498029at2759"/>
<reference evidence="2 3" key="1">
    <citation type="journal article" date="2014" name="Genome Announc.">
        <title>Draft genome sequence of the pathogenic fungus Scedosporium apiospermum.</title>
        <authorList>
            <person name="Vandeputte P."/>
            <person name="Ghamrawi S."/>
            <person name="Rechenmann M."/>
            <person name="Iltis A."/>
            <person name="Giraud S."/>
            <person name="Fleury M."/>
            <person name="Thornton C."/>
            <person name="Delhaes L."/>
            <person name="Meyer W."/>
            <person name="Papon N."/>
            <person name="Bouchara J.P."/>
        </authorList>
    </citation>
    <scope>NUCLEOTIDE SEQUENCE [LARGE SCALE GENOMIC DNA]</scope>
    <source>
        <strain evidence="2 3">IHEM 14462</strain>
    </source>
</reference>
<sequence length="272" mass="28282">MPFVTINGKELFVAAGFGAQSPSENGVTFVCIHGLGSSHAFYATLASKIADSGNSCVLYDTYGSGQSKFKGEEQTLESMAADVEGLIKHFKLNHSRTVLVGHSMGGMVACKVASRLTDLGGIALLGPVHPSPALGDVFTQRIKTVMQNGVEALADAIPNAAPGSKATATQRAFIRALILSQEPEGYASLCSVISNAKAPDYSAIQCPVLIVAGADDKTCPLSSSETILNSIGTDKSKKAIQVLDGVGHWHCIEAGDEVGDLLVGFAKSISKQ</sequence>
<dbReference type="VEuPathDB" id="FungiDB:SAPIO_CDS6465"/>
<dbReference type="SUPFAM" id="SSF53474">
    <property type="entry name" value="alpha/beta-Hydrolases"/>
    <property type="match status" value="1"/>
</dbReference>
<keyword evidence="3" id="KW-1185">Reference proteome</keyword>